<keyword evidence="13" id="KW-1185">Reference proteome</keyword>
<dbReference type="Pfam" id="PF05572">
    <property type="entry name" value="Peptidase_M43"/>
    <property type="match status" value="1"/>
</dbReference>
<protein>
    <submittedName>
        <fullName evidence="12">Ulilysin</fullName>
        <ecNumber evidence="12">3.4.24.-</ecNumber>
    </submittedName>
</protein>
<evidence type="ECO:0000256" key="1">
    <source>
        <dbReference type="ARBA" id="ARBA00008721"/>
    </source>
</evidence>
<dbReference type="PANTHER" id="PTHR47466">
    <property type="match status" value="1"/>
</dbReference>
<dbReference type="Proteomes" id="UP001497602">
    <property type="component" value="Unassembled WGS sequence"/>
</dbReference>
<comment type="similarity">
    <text evidence="1">Belongs to the peptidase M43B family.</text>
</comment>
<keyword evidence="2" id="KW-0645">Protease</keyword>
<feature type="signal peptide" evidence="9">
    <location>
        <begin position="1"/>
        <end position="20"/>
    </location>
</feature>
<feature type="chain" id="PRO_5046140696" evidence="9">
    <location>
        <begin position="21"/>
        <end position="405"/>
    </location>
</feature>
<organism evidence="12 13">
    <name type="scientific">Tenacibaculum vairaonense</name>
    <dbReference type="NCBI Taxonomy" id="3137860"/>
    <lineage>
        <taxon>Bacteria</taxon>
        <taxon>Pseudomonadati</taxon>
        <taxon>Bacteroidota</taxon>
        <taxon>Flavobacteriia</taxon>
        <taxon>Flavobacteriales</taxon>
        <taxon>Flavobacteriaceae</taxon>
        <taxon>Tenacibaculum</taxon>
    </lineage>
</organism>
<evidence type="ECO:0000256" key="9">
    <source>
        <dbReference type="SAM" id="SignalP"/>
    </source>
</evidence>
<evidence type="ECO:0000313" key="13">
    <source>
        <dbReference type="Proteomes" id="UP001497602"/>
    </source>
</evidence>
<keyword evidence="5 12" id="KW-0378">Hydrolase</keyword>
<reference evidence="12 13" key="1">
    <citation type="submission" date="2024-05" db="EMBL/GenBank/DDBJ databases">
        <authorList>
            <person name="Duchaud E."/>
        </authorList>
    </citation>
    <scope>NUCLEOTIDE SEQUENCE [LARGE SCALE GENOMIC DNA]</scope>
    <source>
        <strain evidence="12">Ena-SAMPLE-TAB-13-05-2024-13:56:06:370-140305</strain>
    </source>
</reference>
<dbReference type="InterPro" id="IPR024079">
    <property type="entry name" value="MetalloPept_cat_dom_sf"/>
</dbReference>
<evidence type="ECO:0000259" key="10">
    <source>
        <dbReference type="Pfam" id="PF05572"/>
    </source>
</evidence>
<dbReference type="PANTHER" id="PTHR47466:SF1">
    <property type="entry name" value="METALLOPROTEASE MEP1 (AFU_ORTHOLOGUE AFUA_1G07730)-RELATED"/>
    <property type="match status" value="1"/>
</dbReference>
<dbReference type="EC" id="3.4.24.-" evidence="12"/>
<gene>
    <name evidence="12" type="ORF">T190115A13A_10123</name>
</gene>
<evidence type="ECO:0000259" key="11">
    <source>
        <dbReference type="Pfam" id="PF18962"/>
    </source>
</evidence>
<dbReference type="RefSeq" id="WP_348737790.1">
    <property type="nucleotide sequence ID" value="NZ_CAXJRC010000011.1"/>
</dbReference>
<evidence type="ECO:0000313" key="12">
    <source>
        <dbReference type="EMBL" id="CAL2105967.1"/>
    </source>
</evidence>
<dbReference type="NCBIfam" id="TIGR04183">
    <property type="entry name" value="Por_Secre_tail"/>
    <property type="match status" value="1"/>
</dbReference>
<dbReference type="InterPro" id="IPR026444">
    <property type="entry name" value="Secre_tail"/>
</dbReference>
<sequence>MRKLVPLLLLLIGFTIKANAQKRSCGVDALMEKRMQNPEFKAKYFEREILFKENLKSLKTEGKLFRKESVVIPVAIHFPAGSESNRACLEALSQSQIDILNKDFSGTNQDISLWESAKSHYPGVNTGSVNVRFVIATKNHPSNTDSDLVEGGKAVTIGYNFGGGQDTDVKWKGYLNVVVKDIEGLGYASLGGLPKIGDAVVIDNAAFGSGEGCTGFVPGNPYNKGRTLTHELGHYLNLPHTFSGDCSSDDGVADTPNIDESSGGCPAPGSVQMCSNKSLTMNFMDYVNDACMYMFTAGQAERSTAFLSTVKNSYNMTVLSAEVMDMEENLVVYPNPVRENLTIKLGGQFLKEQVQVQLFDLLGRSVSEFKINENSKMSVTNLNTGLYLLKLSTDNNTITKRIIVE</sequence>
<accession>A0ABM9PJZ5</accession>
<dbReference type="Pfam" id="PF18962">
    <property type="entry name" value="Por_Secre_tail"/>
    <property type="match status" value="1"/>
</dbReference>
<proteinExistence type="inferred from homology"/>
<dbReference type="GO" id="GO:0016787">
    <property type="term" value="F:hydrolase activity"/>
    <property type="evidence" value="ECO:0007669"/>
    <property type="project" value="UniProtKB-KW"/>
</dbReference>
<dbReference type="Gene3D" id="3.40.390.10">
    <property type="entry name" value="Collagenase (Catalytic Domain)"/>
    <property type="match status" value="1"/>
</dbReference>
<keyword evidence="8" id="KW-1015">Disulfide bond</keyword>
<evidence type="ECO:0000256" key="8">
    <source>
        <dbReference type="ARBA" id="ARBA00023157"/>
    </source>
</evidence>
<dbReference type="SUPFAM" id="SSF55486">
    <property type="entry name" value="Metalloproteases ('zincins'), catalytic domain"/>
    <property type="match status" value="1"/>
</dbReference>
<keyword evidence="4 9" id="KW-0732">Signal</keyword>
<evidence type="ECO:0000256" key="6">
    <source>
        <dbReference type="ARBA" id="ARBA00022833"/>
    </source>
</evidence>
<evidence type="ECO:0000256" key="2">
    <source>
        <dbReference type="ARBA" id="ARBA00022670"/>
    </source>
</evidence>
<evidence type="ECO:0000256" key="4">
    <source>
        <dbReference type="ARBA" id="ARBA00022729"/>
    </source>
</evidence>
<evidence type="ECO:0000256" key="5">
    <source>
        <dbReference type="ARBA" id="ARBA00022801"/>
    </source>
</evidence>
<feature type="domain" description="Peptidase M43 pregnancy-associated plasma-A" evidence="10">
    <location>
        <begin position="223"/>
        <end position="307"/>
    </location>
</feature>
<name>A0ABM9PJZ5_9FLAO</name>
<dbReference type="EMBL" id="CAXJRC010000011">
    <property type="protein sequence ID" value="CAL2105967.1"/>
    <property type="molecule type" value="Genomic_DNA"/>
</dbReference>
<keyword evidence="3" id="KW-0479">Metal-binding</keyword>
<evidence type="ECO:0000256" key="3">
    <source>
        <dbReference type="ARBA" id="ARBA00022723"/>
    </source>
</evidence>
<keyword evidence="6" id="KW-0862">Zinc</keyword>
<comment type="caution">
    <text evidence="12">The sequence shown here is derived from an EMBL/GenBank/DDBJ whole genome shotgun (WGS) entry which is preliminary data.</text>
</comment>
<evidence type="ECO:0000256" key="7">
    <source>
        <dbReference type="ARBA" id="ARBA00023049"/>
    </source>
</evidence>
<keyword evidence="7" id="KW-0482">Metalloprotease</keyword>
<dbReference type="InterPro" id="IPR008754">
    <property type="entry name" value="Peptidase_M43"/>
</dbReference>
<feature type="domain" description="Secretion system C-terminal sorting" evidence="11">
    <location>
        <begin position="332"/>
        <end position="404"/>
    </location>
</feature>